<name>A0AC35TX28_9BILA</name>
<proteinExistence type="predicted"/>
<reference evidence="2" key="1">
    <citation type="submission" date="2016-11" db="UniProtKB">
        <authorList>
            <consortium name="WormBaseParasite"/>
        </authorList>
    </citation>
    <scope>IDENTIFICATION</scope>
    <source>
        <strain evidence="2">KR3021</strain>
    </source>
</reference>
<organism evidence="1 2">
    <name type="scientific">Rhabditophanes sp. KR3021</name>
    <dbReference type="NCBI Taxonomy" id="114890"/>
    <lineage>
        <taxon>Eukaryota</taxon>
        <taxon>Metazoa</taxon>
        <taxon>Ecdysozoa</taxon>
        <taxon>Nematoda</taxon>
        <taxon>Chromadorea</taxon>
        <taxon>Rhabditida</taxon>
        <taxon>Tylenchina</taxon>
        <taxon>Panagrolaimomorpha</taxon>
        <taxon>Strongyloidoidea</taxon>
        <taxon>Alloionematidae</taxon>
        <taxon>Rhabditophanes</taxon>
    </lineage>
</organism>
<evidence type="ECO:0000313" key="2">
    <source>
        <dbReference type="WBParaSite" id="RSKR_0000494800.1"/>
    </source>
</evidence>
<dbReference type="WBParaSite" id="RSKR_0000494800.1">
    <property type="protein sequence ID" value="RSKR_0000494800.1"/>
    <property type="gene ID" value="RSKR_0000494800"/>
</dbReference>
<dbReference type="Proteomes" id="UP000095286">
    <property type="component" value="Unplaced"/>
</dbReference>
<protein>
    <submittedName>
        <fullName evidence="2">Translocator protein</fullName>
    </submittedName>
</protein>
<evidence type="ECO:0000313" key="1">
    <source>
        <dbReference type="Proteomes" id="UP000095286"/>
    </source>
</evidence>
<accession>A0AC35TX28</accession>
<sequence>MVYVWTDCDTKKALASALVPVACTALTSYTAWHDKSVTNFLNDCCACKYAPTDPKIWAALDAIGLAPYGYASYLVFKSGGGFAYKDTTLALTLYGASLAAWLAYAPIMKKKDANCLFYNSMLFNVLSAGACYTFWQIDQTAGKLAIPAVLFAAAYNIMAYTGCQKPKTL</sequence>